<evidence type="ECO:0000256" key="1">
    <source>
        <dbReference type="SAM" id="SignalP"/>
    </source>
</evidence>
<keyword evidence="1" id="KW-0732">Signal</keyword>
<name>A0A6L9MJD5_9HYPH</name>
<feature type="chain" id="PRO_5026737859" evidence="1">
    <location>
        <begin position="25"/>
        <end position="109"/>
    </location>
</feature>
<dbReference type="Proteomes" id="UP000476332">
    <property type="component" value="Unassembled WGS sequence"/>
</dbReference>
<sequence>MVRFAALALASASLAAAASAPAMAQDAPARQNFAACTTQQDLEQILNSDGQLMPDGCRSLSITPVRSENGTLCVIDFSGESQGVLQNLRDAASPDQWWVQCDSLIENAG</sequence>
<dbReference type="AlphaFoldDB" id="A0A6L9MJD5"/>
<organism evidence="2 3">
    <name type="scientific">Aurantimonas aggregata</name>
    <dbReference type="NCBI Taxonomy" id="2047720"/>
    <lineage>
        <taxon>Bacteria</taxon>
        <taxon>Pseudomonadati</taxon>
        <taxon>Pseudomonadota</taxon>
        <taxon>Alphaproteobacteria</taxon>
        <taxon>Hyphomicrobiales</taxon>
        <taxon>Aurantimonadaceae</taxon>
        <taxon>Aurantimonas</taxon>
    </lineage>
</organism>
<protein>
    <submittedName>
        <fullName evidence="2">Uncharacterized protein</fullName>
    </submittedName>
</protein>
<comment type="caution">
    <text evidence="2">The sequence shown here is derived from an EMBL/GenBank/DDBJ whole genome shotgun (WGS) entry which is preliminary data.</text>
</comment>
<dbReference type="RefSeq" id="WP_163044331.1">
    <property type="nucleotide sequence ID" value="NZ_JAAAMJ010000009.1"/>
</dbReference>
<keyword evidence="3" id="KW-1185">Reference proteome</keyword>
<dbReference type="EMBL" id="JAAAMJ010000009">
    <property type="protein sequence ID" value="NDV87580.1"/>
    <property type="molecule type" value="Genomic_DNA"/>
</dbReference>
<evidence type="ECO:0000313" key="2">
    <source>
        <dbReference type="EMBL" id="NDV87580.1"/>
    </source>
</evidence>
<reference evidence="2 3" key="1">
    <citation type="submission" date="2020-01" db="EMBL/GenBank/DDBJ databases">
        <title>Genomes of bacteria type strains.</title>
        <authorList>
            <person name="Chen J."/>
            <person name="Zhu S."/>
            <person name="Chen J."/>
        </authorList>
    </citation>
    <scope>NUCLEOTIDE SEQUENCE [LARGE SCALE GENOMIC DNA]</scope>
    <source>
        <strain evidence="2 3">KCTC 52919</strain>
    </source>
</reference>
<proteinExistence type="predicted"/>
<gene>
    <name evidence="2" type="ORF">GTW51_12810</name>
</gene>
<evidence type="ECO:0000313" key="3">
    <source>
        <dbReference type="Proteomes" id="UP000476332"/>
    </source>
</evidence>
<accession>A0A6L9MJD5</accession>
<feature type="signal peptide" evidence="1">
    <location>
        <begin position="1"/>
        <end position="24"/>
    </location>
</feature>